<name>A0A2M4B2T9_9DIPT</name>
<accession>A0A2M4B2T9</accession>
<protein>
    <submittedName>
        <fullName evidence="1">Putative secreted protein</fullName>
    </submittedName>
</protein>
<proteinExistence type="predicted"/>
<reference evidence="1" key="1">
    <citation type="submission" date="2018-01" db="EMBL/GenBank/DDBJ databases">
        <title>An insight into the sialome of Amazonian anophelines.</title>
        <authorList>
            <person name="Ribeiro J.M."/>
            <person name="Scarpassa V."/>
            <person name="Calvo E."/>
        </authorList>
    </citation>
    <scope>NUCLEOTIDE SEQUENCE</scope>
    <source>
        <tissue evidence="1">Salivary glands</tissue>
    </source>
</reference>
<evidence type="ECO:0000313" key="1">
    <source>
        <dbReference type="EMBL" id="MBW47351.1"/>
    </source>
</evidence>
<sequence>MDFLVIGVLSWSRLLCFAGWFASGIVDCFARLLGNEDQVLETDRQQLQLGLARLYHVVDVIERFLDCFTAAECAMVGQEQHF</sequence>
<dbReference type="AlphaFoldDB" id="A0A2M4B2T9"/>
<organism evidence="1">
    <name type="scientific">Anopheles triannulatus</name>
    <dbReference type="NCBI Taxonomy" id="58253"/>
    <lineage>
        <taxon>Eukaryota</taxon>
        <taxon>Metazoa</taxon>
        <taxon>Ecdysozoa</taxon>
        <taxon>Arthropoda</taxon>
        <taxon>Hexapoda</taxon>
        <taxon>Insecta</taxon>
        <taxon>Pterygota</taxon>
        <taxon>Neoptera</taxon>
        <taxon>Endopterygota</taxon>
        <taxon>Diptera</taxon>
        <taxon>Nematocera</taxon>
        <taxon>Culicoidea</taxon>
        <taxon>Culicidae</taxon>
        <taxon>Anophelinae</taxon>
        <taxon>Anopheles</taxon>
    </lineage>
</organism>
<dbReference type="EMBL" id="GGFK01014030">
    <property type="protein sequence ID" value="MBW47351.1"/>
    <property type="molecule type" value="Transcribed_RNA"/>
</dbReference>